<organism evidence="2 3">
    <name type="scientific">Buttiauxella warmboldiae</name>
    <dbReference type="NCBI Taxonomy" id="82993"/>
    <lineage>
        <taxon>Bacteria</taxon>
        <taxon>Pseudomonadati</taxon>
        <taxon>Pseudomonadota</taxon>
        <taxon>Gammaproteobacteria</taxon>
        <taxon>Enterobacterales</taxon>
        <taxon>Enterobacteriaceae</taxon>
        <taxon>Buttiauxella</taxon>
    </lineage>
</organism>
<proteinExistence type="predicted"/>
<comment type="caution">
    <text evidence="2">The sequence shown here is derived from an EMBL/GenBank/DDBJ whole genome shotgun (WGS) entry which is preliminary data.</text>
</comment>
<sequence>MINISHPFCIGLTGVFHEDSKYYMKSDTEVSFLVKSNAEVVNALDNLNLWKECFQVISFVIDVYESIHLSNSININNYNIIKKSLEQIWALPEDIRKNTSIFKYIMERHPISRSSVSKIISALNEGGYISTKRAILTNVNKIPSRY</sequence>
<reference evidence="2 3" key="1">
    <citation type="submission" date="2018-11" db="EMBL/GenBank/DDBJ databases">
        <title>Draft genome sequence of Buttiauxella warmboldiae CCUG 35512.</title>
        <authorList>
            <person name="Salva-Serra F."/>
            <person name="Marathe N."/>
            <person name="Moore E."/>
            <person name="Svensson L."/>
            <person name="Engstrom-Jakobsson H."/>
        </authorList>
    </citation>
    <scope>NUCLEOTIDE SEQUENCE [LARGE SCALE GENOMIC DNA]</scope>
    <source>
        <strain evidence="2 3">CCUG 35512</strain>
    </source>
</reference>
<keyword evidence="3" id="KW-1185">Reference proteome</keyword>
<dbReference type="InterPro" id="IPR041687">
    <property type="entry name" value="HTH_46"/>
</dbReference>
<dbReference type="AlphaFoldDB" id="A0A3N5DZE2"/>
<name>A0A3N5DZE2_9ENTR</name>
<evidence type="ECO:0000313" key="3">
    <source>
        <dbReference type="Proteomes" id="UP000268615"/>
    </source>
</evidence>
<feature type="domain" description="IprA winged helix-turn-helix" evidence="1">
    <location>
        <begin position="78"/>
        <end position="144"/>
    </location>
</feature>
<gene>
    <name evidence="2" type="ORF">EHN07_14830</name>
</gene>
<dbReference type="EMBL" id="RPOH01000064">
    <property type="protein sequence ID" value="RPH24133.1"/>
    <property type="molecule type" value="Genomic_DNA"/>
</dbReference>
<dbReference type="Pfam" id="PF15977">
    <property type="entry name" value="HTH_46"/>
    <property type="match status" value="1"/>
</dbReference>
<dbReference type="OrthoDB" id="6625231at2"/>
<protein>
    <recommendedName>
        <fullName evidence="1">IprA winged helix-turn-helix domain-containing protein</fullName>
    </recommendedName>
</protein>
<evidence type="ECO:0000259" key="1">
    <source>
        <dbReference type="Pfam" id="PF15977"/>
    </source>
</evidence>
<evidence type="ECO:0000313" key="2">
    <source>
        <dbReference type="EMBL" id="RPH24133.1"/>
    </source>
</evidence>
<accession>A0A3N5DZE2</accession>
<dbReference type="Proteomes" id="UP000268615">
    <property type="component" value="Unassembled WGS sequence"/>
</dbReference>